<feature type="transmembrane region" description="Helical" evidence="1">
    <location>
        <begin position="33"/>
        <end position="51"/>
    </location>
</feature>
<dbReference type="Pfam" id="PF20151">
    <property type="entry name" value="DUF6533"/>
    <property type="match status" value="1"/>
</dbReference>
<name>A0A165VCR5_9AGAM</name>
<feature type="transmembrane region" description="Helical" evidence="1">
    <location>
        <begin position="63"/>
        <end position="82"/>
    </location>
</feature>
<keyword evidence="4" id="KW-1185">Reference proteome</keyword>
<dbReference type="InParanoid" id="A0A165VCR5"/>
<feature type="transmembrane region" description="Helical" evidence="1">
    <location>
        <begin position="102"/>
        <end position="121"/>
    </location>
</feature>
<dbReference type="STRING" id="1314782.A0A165VCR5"/>
<sequence length="387" mass="43406">MLRNHPPRAPDESISSFQLEDTIALRNTRYTCLASLVVLIYDIILTFDAELQYVWTMLKPPHTYVSIVFITNRYGNIVLLALLNAQFTGLWFLDGSTFCEAFTVITNLLILIALASINVAVPIRRAWGAWVGSHQFKTTKYLAAISTIYFVASAALLLYGSLAQRVRIVVHGTCVNLLPRWLWAFWLPSIILNSIAFSLSFVKLHDHVKNSNASYIVRTAYSDGMLYYVISVALDTWNILYWALGTSIYRHTLSLTLTLAIMNILSQRLVVRLRASDALDCTIDHEAGSYSNELEIATGSRPVSPLVFEEVLSKQPRTAPLSTKMCRYPTSRSRARLSHISEEIEMTVRSENSVARLSVGDIGRMSVYADHPLPAQKVRQSSLPTGN</sequence>
<dbReference type="OrthoDB" id="3354157at2759"/>
<protein>
    <recommendedName>
        <fullName evidence="2">DUF6533 domain-containing protein</fullName>
    </recommendedName>
</protein>
<feature type="transmembrane region" description="Helical" evidence="1">
    <location>
        <begin position="182"/>
        <end position="204"/>
    </location>
</feature>
<organism evidence="3 4">
    <name type="scientific">Neolentinus lepideus HHB14362 ss-1</name>
    <dbReference type="NCBI Taxonomy" id="1314782"/>
    <lineage>
        <taxon>Eukaryota</taxon>
        <taxon>Fungi</taxon>
        <taxon>Dikarya</taxon>
        <taxon>Basidiomycota</taxon>
        <taxon>Agaricomycotina</taxon>
        <taxon>Agaricomycetes</taxon>
        <taxon>Gloeophyllales</taxon>
        <taxon>Gloeophyllaceae</taxon>
        <taxon>Neolentinus</taxon>
    </lineage>
</organism>
<keyword evidence="1" id="KW-1133">Transmembrane helix</keyword>
<proteinExistence type="predicted"/>
<keyword evidence="1" id="KW-0812">Transmembrane</keyword>
<accession>A0A165VCR5</accession>
<evidence type="ECO:0000256" key="1">
    <source>
        <dbReference type="SAM" id="Phobius"/>
    </source>
</evidence>
<dbReference type="AlphaFoldDB" id="A0A165VCR5"/>
<feature type="transmembrane region" description="Helical" evidence="1">
    <location>
        <begin position="141"/>
        <end position="162"/>
    </location>
</feature>
<dbReference type="EMBL" id="KV425554">
    <property type="protein sequence ID" value="KZT29490.1"/>
    <property type="molecule type" value="Genomic_DNA"/>
</dbReference>
<evidence type="ECO:0000313" key="3">
    <source>
        <dbReference type="EMBL" id="KZT29490.1"/>
    </source>
</evidence>
<gene>
    <name evidence="3" type="ORF">NEOLEDRAFT_1128256</name>
</gene>
<dbReference type="InterPro" id="IPR045340">
    <property type="entry name" value="DUF6533"/>
</dbReference>
<feature type="domain" description="DUF6533" evidence="2">
    <location>
        <begin position="30"/>
        <end position="75"/>
    </location>
</feature>
<dbReference type="Proteomes" id="UP000076761">
    <property type="component" value="Unassembled WGS sequence"/>
</dbReference>
<evidence type="ECO:0000313" key="4">
    <source>
        <dbReference type="Proteomes" id="UP000076761"/>
    </source>
</evidence>
<evidence type="ECO:0000259" key="2">
    <source>
        <dbReference type="Pfam" id="PF20151"/>
    </source>
</evidence>
<keyword evidence="1" id="KW-0472">Membrane</keyword>
<feature type="transmembrane region" description="Helical" evidence="1">
    <location>
        <begin position="225"/>
        <end position="242"/>
    </location>
</feature>
<reference evidence="3 4" key="1">
    <citation type="journal article" date="2016" name="Mol. Biol. Evol.">
        <title>Comparative Genomics of Early-Diverging Mushroom-Forming Fungi Provides Insights into the Origins of Lignocellulose Decay Capabilities.</title>
        <authorList>
            <person name="Nagy L.G."/>
            <person name="Riley R."/>
            <person name="Tritt A."/>
            <person name="Adam C."/>
            <person name="Daum C."/>
            <person name="Floudas D."/>
            <person name="Sun H."/>
            <person name="Yadav J.S."/>
            <person name="Pangilinan J."/>
            <person name="Larsson K.H."/>
            <person name="Matsuura K."/>
            <person name="Barry K."/>
            <person name="Labutti K."/>
            <person name="Kuo R."/>
            <person name="Ohm R.A."/>
            <person name="Bhattacharya S.S."/>
            <person name="Shirouzu T."/>
            <person name="Yoshinaga Y."/>
            <person name="Martin F.M."/>
            <person name="Grigoriev I.V."/>
            <person name="Hibbett D.S."/>
        </authorList>
    </citation>
    <scope>NUCLEOTIDE SEQUENCE [LARGE SCALE GENOMIC DNA]</scope>
    <source>
        <strain evidence="3 4">HHB14362 ss-1</strain>
    </source>
</reference>